<name>W2MC43_PHYNI</name>
<gene>
    <name evidence="1" type="ORF">L914_18903</name>
</gene>
<dbReference type="AlphaFoldDB" id="W2MC43"/>
<sequence length="92" mass="10680">MSSNITHRTFYKKNTKVLAPSQQQLRAIAKRERRKPETMEIGTRLLLCQRQLEKTLTEKSPMETSPVQSLDQTLEPALLARLRIKETSSSRR</sequence>
<accession>W2MC43</accession>
<dbReference type="Proteomes" id="UP000054532">
    <property type="component" value="Unassembled WGS sequence"/>
</dbReference>
<dbReference type="EMBL" id="KI695891">
    <property type="protein sequence ID" value="ETM33907.1"/>
    <property type="molecule type" value="Genomic_DNA"/>
</dbReference>
<evidence type="ECO:0000313" key="1">
    <source>
        <dbReference type="EMBL" id="ETM33907.1"/>
    </source>
</evidence>
<organism evidence="1">
    <name type="scientific">Phytophthora nicotianae</name>
    <name type="common">Potato buckeye rot agent</name>
    <name type="synonym">Phytophthora parasitica</name>
    <dbReference type="NCBI Taxonomy" id="4792"/>
    <lineage>
        <taxon>Eukaryota</taxon>
        <taxon>Sar</taxon>
        <taxon>Stramenopiles</taxon>
        <taxon>Oomycota</taxon>
        <taxon>Peronosporomycetes</taxon>
        <taxon>Peronosporales</taxon>
        <taxon>Peronosporaceae</taxon>
        <taxon>Phytophthora</taxon>
    </lineage>
</organism>
<reference evidence="1" key="1">
    <citation type="submission" date="2013-11" db="EMBL/GenBank/DDBJ databases">
        <title>The Genome Sequence of Phytophthora parasitica IAC_01/95.</title>
        <authorList>
            <consortium name="The Broad Institute Genomics Platform"/>
            <person name="Russ C."/>
            <person name="Tyler B."/>
            <person name="Panabieres F."/>
            <person name="Shan W."/>
            <person name="Tripathy S."/>
            <person name="Grunwald N."/>
            <person name="Machado M."/>
            <person name="Johnson C.S."/>
            <person name="Arredondo F."/>
            <person name="Hong C."/>
            <person name="Coffey M."/>
            <person name="Young S.K."/>
            <person name="Zeng Q."/>
            <person name="Gargeya S."/>
            <person name="Fitzgerald M."/>
            <person name="Abouelleil A."/>
            <person name="Alvarado L."/>
            <person name="Chapman S.B."/>
            <person name="Gainer-Dewar J."/>
            <person name="Goldberg J."/>
            <person name="Griggs A."/>
            <person name="Gujja S."/>
            <person name="Hansen M."/>
            <person name="Howarth C."/>
            <person name="Imamovic A."/>
            <person name="Ireland A."/>
            <person name="Larimer J."/>
            <person name="McCowan C."/>
            <person name="Murphy C."/>
            <person name="Pearson M."/>
            <person name="Poon T.W."/>
            <person name="Priest M."/>
            <person name="Roberts A."/>
            <person name="Saif S."/>
            <person name="Shea T."/>
            <person name="Sykes S."/>
            <person name="Wortman J."/>
            <person name="Nusbaum C."/>
            <person name="Birren B."/>
        </authorList>
    </citation>
    <scope>NUCLEOTIDE SEQUENCE [LARGE SCALE GENOMIC DNA]</scope>
    <source>
        <strain evidence="1">IAC_01/95</strain>
    </source>
</reference>
<dbReference type="VEuPathDB" id="FungiDB:PPTG_10525"/>
<protein>
    <submittedName>
        <fullName evidence="1">Uncharacterized protein</fullName>
    </submittedName>
</protein>
<proteinExistence type="predicted"/>